<evidence type="ECO:0000256" key="5">
    <source>
        <dbReference type="SAM" id="Phobius"/>
    </source>
</evidence>
<accession>A0AAW1Z9K7</accession>
<dbReference type="InterPro" id="IPR036179">
    <property type="entry name" value="Ig-like_dom_sf"/>
</dbReference>
<feature type="transmembrane region" description="Helical" evidence="5">
    <location>
        <begin position="296"/>
        <end position="320"/>
    </location>
</feature>
<feature type="domain" description="Ig-like" evidence="7">
    <location>
        <begin position="199"/>
        <end position="289"/>
    </location>
</feature>
<keyword evidence="1" id="KW-0325">Glycoprotein</keyword>
<feature type="chain" id="PRO_5043800041" description="Ig-like domain-containing protein" evidence="6">
    <location>
        <begin position="17"/>
        <end position="418"/>
    </location>
</feature>
<evidence type="ECO:0000256" key="3">
    <source>
        <dbReference type="RuleBase" id="RU004439"/>
    </source>
</evidence>
<dbReference type="Gene3D" id="2.60.40.10">
    <property type="entry name" value="Immunoglobulins"/>
    <property type="match status" value="1"/>
</dbReference>
<dbReference type="PROSITE" id="PS50835">
    <property type="entry name" value="IG_LIKE"/>
    <property type="match status" value="1"/>
</dbReference>
<dbReference type="GO" id="GO:0006955">
    <property type="term" value="P:immune response"/>
    <property type="evidence" value="ECO:0007669"/>
    <property type="project" value="TreeGrafter"/>
</dbReference>
<dbReference type="Pfam" id="PF07654">
    <property type="entry name" value="C1-set"/>
    <property type="match status" value="1"/>
</dbReference>
<dbReference type="AlphaFoldDB" id="A0AAW1Z9K7"/>
<dbReference type="InterPro" id="IPR011162">
    <property type="entry name" value="MHC_I/II-like_Ag-recog"/>
</dbReference>
<dbReference type="Pfam" id="PF00129">
    <property type="entry name" value="MHC_I"/>
    <property type="match status" value="1"/>
</dbReference>
<dbReference type="Gene3D" id="3.30.500.10">
    <property type="entry name" value="MHC class I-like antigen recognition-like"/>
    <property type="match status" value="1"/>
</dbReference>
<dbReference type="CDD" id="cd07698">
    <property type="entry name" value="IgC1_MHC_I_alpha3"/>
    <property type="match status" value="1"/>
</dbReference>
<name>A0AAW1Z9K7_CULAL</name>
<evidence type="ECO:0000313" key="8">
    <source>
        <dbReference type="EMBL" id="KAK9958011.1"/>
    </source>
</evidence>
<keyword evidence="6" id="KW-0732">Signal</keyword>
<proteinExistence type="inferred from homology"/>
<dbReference type="EMBL" id="JAWDJR010000019">
    <property type="protein sequence ID" value="KAK9958011.1"/>
    <property type="molecule type" value="Genomic_DNA"/>
</dbReference>
<dbReference type="InterPro" id="IPR013783">
    <property type="entry name" value="Ig-like_fold"/>
</dbReference>
<dbReference type="InterPro" id="IPR003006">
    <property type="entry name" value="Ig/MHC_CS"/>
</dbReference>
<dbReference type="InterPro" id="IPR050208">
    <property type="entry name" value="MHC_class-I_related"/>
</dbReference>
<evidence type="ECO:0000256" key="1">
    <source>
        <dbReference type="ARBA" id="ARBA00023180"/>
    </source>
</evidence>
<dbReference type="InterPro" id="IPR011161">
    <property type="entry name" value="MHC_I-like_Ag-recog"/>
</dbReference>
<evidence type="ECO:0000256" key="4">
    <source>
        <dbReference type="SAM" id="MobiDB-lite"/>
    </source>
</evidence>
<dbReference type="SUPFAM" id="SSF48726">
    <property type="entry name" value="Immunoglobulin"/>
    <property type="match status" value="1"/>
</dbReference>
<dbReference type="PRINTS" id="PR01638">
    <property type="entry name" value="MHCCLASSI"/>
</dbReference>
<keyword evidence="9" id="KW-1185">Reference proteome</keyword>
<evidence type="ECO:0000256" key="6">
    <source>
        <dbReference type="SAM" id="SignalP"/>
    </source>
</evidence>
<dbReference type="InterPro" id="IPR003597">
    <property type="entry name" value="Ig_C1-set"/>
</dbReference>
<evidence type="ECO:0000313" key="9">
    <source>
        <dbReference type="Proteomes" id="UP001479290"/>
    </source>
</evidence>
<feature type="compositionally biased region" description="Low complexity" evidence="4">
    <location>
        <begin position="356"/>
        <end position="369"/>
    </location>
</feature>
<keyword evidence="5" id="KW-0472">Membrane</keyword>
<dbReference type="GO" id="GO:0009897">
    <property type="term" value="C:external side of plasma membrane"/>
    <property type="evidence" value="ECO:0007669"/>
    <property type="project" value="TreeGrafter"/>
</dbReference>
<feature type="compositionally biased region" description="Low complexity" evidence="4">
    <location>
        <begin position="389"/>
        <end position="411"/>
    </location>
</feature>
<keyword evidence="5" id="KW-0812">Transmembrane</keyword>
<dbReference type="InterPro" id="IPR037055">
    <property type="entry name" value="MHC_I-like_Ag-recog_sf"/>
</dbReference>
<comment type="caution">
    <text evidence="8">The sequence shown here is derived from an EMBL/GenBank/DDBJ whole genome shotgun (WGS) entry which is preliminary data.</text>
</comment>
<feature type="region of interest" description="Disordered" evidence="4">
    <location>
        <begin position="350"/>
        <end position="418"/>
    </location>
</feature>
<evidence type="ECO:0000256" key="2">
    <source>
        <dbReference type="ARBA" id="ARBA00023319"/>
    </source>
</evidence>
<sequence>MRTVILLILGVHLAYGETHSLRYFYTAVSGDIDFPEFTAVGLVDEEQFMYFDSNTKKVEPKTEWIRQNEGADYWDRNTQKATGAHQTFRNNIQVAKERFNHSTGLHTLQLMYGCEWDDETGAKDAFNQYGYDGEDLINLNLKEKRYVSPVQEGFITQQNWNNNKGLIESMNNYLSIQCIEWLQKYLQYGKSSLEKTVSPQVSLLQKDSSSPVTCHATGFYPSGVTITWMKNGQDHHEDVDLGELLPNEDGTFQKTSTLRVTPDEWKNNEFSCVVEHQGETKTEDEIRTNNGDSVPIGIIIGVLAAIVQLIFFAVAGYVVYQKKKGFKPVRADDQHHHYCTSLTASDSSVENRKGLKSSNISNDDSIKSLTNPNSNLDHGYSSGPENDSHSGSDSGSVVFSDCGSDSSSADSNKALHNE</sequence>
<dbReference type="InterPro" id="IPR001039">
    <property type="entry name" value="MHC_I_a_a1/a2"/>
</dbReference>
<dbReference type="InterPro" id="IPR007110">
    <property type="entry name" value="Ig-like_dom"/>
</dbReference>
<dbReference type="FunFam" id="3.30.500.10:FF:000001">
    <property type="entry name" value="H-2 class I histocompatibility antigen, alpha chain"/>
    <property type="match status" value="1"/>
</dbReference>
<dbReference type="SMART" id="SM00407">
    <property type="entry name" value="IGc1"/>
    <property type="match status" value="1"/>
</dbReference>
<dbReference type="PANTHER" id="PTHR16675">
    <property type="entry name" value="MHC CLASS I-RELATED"/>
    <property type="match status" value="1"/>
</dbReference>
<feature type="signal peptide" evidence="6">
    <location>
        <begin position="1"/>
        <end position="16"/>
    </location>
</feature>
<dbReference type="FunFam" id="2.60.40.10:FF:002146">
    <property type="entry name" value="Major histocompatibility complex class I UKA"/>
    <property type="match status" value="1"/>
</dbReference>
<gene>
    <name evidence="8" type="ORF">ABG768_012194</name>
</gene>
<evidence type="ECO:0000259" key="7">
    <source>
        <dbReference type="PROSITE" id="PS50835"/>
    </source>
</evidence>
<dbReference type="SUPFAM" id="SSF54452">
    <property type="entry name" value="MHC antigen-recognition domain"/>
    <property type="match status" value="1"/>
</dbReference>
<dbReference type="Proteomes" id="UP001479290">
    <property type="component" value="Unassembled WGS sequence"/>
</dbReference>
<comment type="similarity">
    <text evidence="3">Belongs to the MHC class I family.</text>
</comment>
<reference evidence="8 9" key="1">
    <citation type="submission" date="2024-05" db="EMBL/GenBank/DDBJ databases">
        <title>A high-quality chromosomal-level genome assembly of Topmouth culter (Culter alburnus).</title>
        <authorList>
            <person name="Zhao H."/>
        </authorList>
    </citation>
    <scope>NUCLEOTIDE SEQUENCE [LARGE SCALE GENOMIC DNA]</scope>
    <source>
        <strain evidence="8">CATC2023</strain>
        <tissue evidence="8">Muscle</tissue>
    </source>
</reference>
<dbReference type="PANTHER" id="PTHR16675:SF237">
    <property type="entry name" value="MHC CLASS I ANTIGEN TRANSCRIPT VARIANT 1-RELATED"/>
    <property type="match status" value="1"/>
</dbReference>
<dbReference type="GO" id="GO:0005615">
    <property type="term" value="C:extracellular space"/>
    <property type="evidence" value="ECO:0007669"/>
    <property type="project" value="TreeGrafter"/>
</dbReference>
<dbReference type="PROSITE" id="PS00290">
    <property type="entry name" value="IG_MHC"/>
    <property type="match status" value="1"/>
</dbReference>
<keyword evidence="5" id="KW-1133">Transmembrane helix</keyword>
<organism evidence="8 9">
    <name type="scientific">Culter alburnus</name>
    <name type="common">Topmouth culter</name>
    <dbReference type="NCBI Taxonomy" id="194366"/>
    <lineage>
        <taxon>Eukaryota</taxon>
        <taxon>Metazoa</taxon>
        <taxon>Chordata</taxon>
        <taxon>Craniata</taxon>
        <taxon>Vertebrata</taxon>
        <taxon>Euteleostomi</taxon>
        <taxon>Actinopterygii</taxon>
        <taxon>Neopterygii</taxon>
        <taxon>Teleostei</taxon>
        <taxon>Ostariophysi</taxon>
        <taxon>Cypriniformes</taxon>
        <taxon>Xenocyprididae</taxon>
        <taxon>Xenocypridinae</taxon>
        <taxon>Culter</taxon>
    </lineage>
</organism>
<protein>
    <recommendedName>
        <fullName evidence="7">Ig-like domain-containing protein</fullName>
    </recommendedName>
</protein>
<keyword evidence="2" id="KW-0393">Immunoglobulin domain</keyword>